<comment type="caution">
    <text evidence="2">The sequence shown here is derived from an EMBL/GenBank/DDBJ whole genome shotgun (WGS) entry which is preliminary data.</text>
</comment>
<dbReference type="Proteomes" id="UP000596742">
    <property type="component" value="Unassembled WGS sequence"/>
</dbReference>
<gene>
    <name evidence="2" type="ORF">MGAL_10B024566</name>
</gene>
<evidence type="ECO:0000256" key="1">
    <source>
        <dbReference type="SAM" id="SignalP"/>
    </source>
</evidence>
<dbReference type="AlphaFoldDB" id="A0A8B6GTM4"/>
<dbReference type="InterPro" id="IPR012334">
    <property type="entry name" value="Pectin_lyas_fold"/>
</dbReference>
<feature type="chain" id="PRO_5032799577" description="Right handed beta helix domain-containing protein" evidence="1">
    <location>
        <begin position="23"/>
        <end position="613"/>
    </location>
</feature>
<sequence length="613" mass="69673">MKMYSLSVFLLVIITTVVVSEACDCTKTSLKTVLKDNDSFLIKGKVLNSAEWFTGLNIDFDIEQDYKSNMKDINVLGGKDPPAKSFKQLVTKFLFNKLSCYNKGNFSNEKRYSVQQVSLPDVGITDLGVMSTFGYYTRRTSWLEIFENDRPLTLARYPNEGYINIDKPGANGQSFHYESKEPFKWIPEDDLWVHGFWFWSWADKAYKVAKFDPKGQWLSVTEKVMYGLKKGNYNEKNPGMTDYHNQGGYFRFINVLSELDQPGEFYVDRKTKMLYIWPLKNAHYAKGDAIEASIIDTCISISKDSANIVLEGFTLQCCRKFGIEAPQVKSITFTGLRIQNIGRYFNFKMAFFGKGTNLKINQNLIRNTDGGIDIRGGDRKTLTSSKNEVADNILSNFGRVGYVGSDGVNCDGVGAHVHHNIFFQGAYTGIKWAGNDHIFEYNHLSEMCRYSSDCGAFMSGRDWTWRGNIIRKNHIQRTKKNVPGADVRGIMLDDQYSSALIEQNVFHDNNAHIIIGGGRDNIVRQNIFNKDVRYTIKVDARGADGKSNTKTMLEKLEKIPYKDKLWANKYPKLAKIMDGNNPGNPVGNEIKGNIFCSIKPGVNGNKFVTEWYK</sequence>
<dbReference type="SMART" id="SM00710">
    <property type="entry name" value="PbH1"/>
    <property type="match status" value="5"/>
</dbReference>
<keyword evidence="1" id="KW-0732">Signal</keyword>
<dbReference type="InterPro" id="IPR006626">
    <property type="entry name" value="PbH1"/>
</dbReference>
<evidence type="ECO:0008006" key="4">
    <source>
        <dbReference type="Google" id="ProtNLM"/>
    </source>
</evidence>
<evidence type="ECO:0000313" key="2">
    <source>
        <dbReference type="EMBL" id="VDI68711.1"/>
    </source>
</evidence>
<organism evidence="2 3">
    <name type="scientific">Mytilus galloprovincialis</name>
    <name type="common">Mediterranean mussel</name>
    <dbReference type="NCBI Taxonomy" id="29158"/>
    <lineage>
        <taxon>Eukaryota</taxon>
        <taxon>Metazoa</taxon>
        <taxon>Spiralia</taxon>
        <taxon>Lophotrochozoa</taxon>
        <taxon>Mollusca</taxon>
        <taxon>Bivalvia</taxon>
        <taxon>Autobranchia</taxon>
        <taxon>Pteriomorphia</taxon>
        <taxon>Mytilida</taxon>
        <taxon>Mytiloidea</taxon>
        <taxon>Mytilidae</taxon>
        <taxon>Mytilinae</taxon>
        <taxon>Mytilus</taxon>
    </lineage>
</organism>
<proteinExistence type="predicted"/>
<reference evidence="2" key="1">
    <citation type="submission" date="2018-11" db="EMBL/GenBank/DDBJ databases">
        <authorList>
            <person name="Alioto T."/>
            <person name="Alioto T."/>
        </authorList>
    </citation>
    <scope>NUCLEOTIDE SEQUENCE</scope>
</reference>
<feature type="non-terminal residue" evidence="2">
    <location>
        <position position="613"/>
    </location>
</feature>
<accession>A0A8B6GTM4</accession>
<dbReference type="InterPro" id="IPR011050">
    <property type="entry name" value="Pectin_lyase_fold/virulence"/>
</dbReference>
<dbReference type="PANTHER" id="PTHR36453">
    <property type="entry name" value="SECRETED PROTEIN-RELATED"/>
    <property type="match status" value="1"/>
</dbReference>
<dbReference type="EMBL" id="UYJE01008939">
    <property type="protein sequence ID" value="VDI68711.1"/>
    <property type="molecule type" value="Genomic_DNA"/>
</dbReference>
<dbReference type="OrthoDB" id="6080154at2759"/>
<protein>
    <recommendedName>
        <fullName evidence="4">Right handed beta helix domain-containing protein</fullName>
    </recommendedName>
</protein>
<dbReference type="PANTHER" id="PTHR36453:SF1">
    <property type="entry name" value="RIGHT HANDED BETA HELIX DOMAIN-CONTAINING PROTEIN"/>
    <property type="match status" value="1"/>
</dbReference>
<keyword evidence="3" id="KW-1185">Reference proteome</keyword>
<name>A0A8B6GTM4_MYTGA</name>
<feature type="signal peptide" evidence="1">
    <location>
        <begin position="1"/>
        <end position="22"/>
    </location>
</feature>
<dbReference type="SUPFAM" id="SSF51126">
    <property type="entry name" value="Pectin lyase-like"/>
    <property type="match status" value="1"/>
</dbReference>
<evidence type="ECO:0000313" key="3">
    <source>
        <dbReference type="Proteomes" id="UP000596742"/>
    </source>
</evidence>
<dbReference type="Gene3D" id="2.160.20.10">
    <property type="entry name" value="Single-stranded right-handed beta-helix, Pectin lyase-like"/>
    <property type="match status" value="1"/>
</dbReference>